<dbReference type="OrthoDB" id="419046at2759"/>
<proteinExistence type="predicted"/>
<keyword evidence="2" id="KW-1185">Reference proteome</keyword>
<protein>
    <submittedName>
        <fullName evidence="1">Uncharacterized protein</fullName>
    </submittedName>
</protein>
<comment type="caution">
    <text evidence="1">The sequence shown here is derived from an EMBL/GenBank/DDBJ whole genome shotgun (WGS) entry which is preliminary data.</text>
</comment>
<reference evidence="1" key="1">
    <citation type="submission" date="2021-02" db="EMBL/GenBank/DDBJ databases">
        <authorList>
            <person name="Dougan E. K."/>
            <person name="Rhodes N."/>
            <person name="Thang M."/>
            <person name="Chan C."/>
        </authorList>
    </citation>
    <scope>NUCLEOTIDE SEQUENCE</scope>
</reference>
<accession>A0A812MTJ8</accession>
<gene>
    <name evidence="1" type="ORF">SNAT2548_LOCUS13812</name>
</gene>
<evidence type="ECO:0000313" key="1">
    <source>
        <dbReference type="EMBL" id="CAE7263029.1"/>
    </source>
</evidence>
<sequence length="264" mass="29954">MVMLNVHGLSGPVGSISCDGAWVGRQLKEAIEKATFGDWLACDQQLAIGERIIGDEDHLGEDAQEEGILSVTRSSSFRSLICRQAAQRRRKVFDVDGFERLLAKNRDVKNIGHDSEHWSELDTARWHSWNFTIALRDRPRGRFMIEAQRLEEKHRRLFGLAPATFWFSGTESDESDQDESESRTWSKGDAARLNLLNLLIATCPTSLPALSEENWVHFVVVQSKLQKLHERKAPFLSGVLEDQVVRYLAKEFQDMLVPAHSGLL</sequence>
<dbReference type="EMBL" id="CAJNDS010001513">
    <property type="protein sequence ID" value="CAE7263029.1"/>
    <property type="molecule type" value="Genomic_DNA"/>
</dbReference>
<evidence type="ECO:0000313" key="2">
    <source>
        <dbReference type="Proteomes" id="UP000604046"/>
    </source>
</evidence>
<name>A0A812MTJ8_9DINO</name>
<dbReference type="Proteomes" id="UP000604046">
    <property type="component" value="Unassembled WGS sequence"/>
</dbReference>
<dbReference type="AlphaFoldDB" id="A0A812MTJ8"/>
<organism evidence="1 2">
    <name type="scientific">Symbiodinium natans</name>
    <dbReference type="NCBI Taxonomy" id="878477"/>
    <lineage>
        <taxon>Eukaryota</taxon>
        <taxon>Sar</taxon>
        <taxon>Alveolata</taxon>
        <taxon>Dinophyceae</taxon>
        <taxon>Suessiales</taxon>
        <taxon>Symbiodiniaceae</taxon>
        <taxon>Symbiodinium</taxon>
    </lineage>
</organism>